<dbReference type="PANTHER" id="PTHR18964">
    <property type="entry name" value="ROK (REPRESSOR, ORF, KINASE) FAMILY"/>
    <property type="match status" value="1"/>
</dbReference>
<comment type="similarity">
    <text evidence="1">Belongs to the ROK (NagC/XylR) family.</text>
</comment>
<dbReference type="PANTHER" id="PTHR18964:SF149">
    <property type="entry name" value="BIFUNCTIONAL UDP-N-ACETYLGLUCOSAMINE 2-EPIMERASE_N-ACETYLMANNOSAMINE KINASE"/>
    <property type="match status" value="1"/>
</dbReference>
<keyword evidence="3" id="KW-1185">Reference proteome</keyword>
<dbReference type="Proteomes" id="UP000319103">
    <property type="component" value="Unassembled WGS sequence"/>
</dbReference>
<protein>
    <submittedName>
        <fullName evidence="2">ROK family protein</fullName>
    </submittedName>
</protein>
<dbReference type="OrthoDB" id="9810372at2"/>
<evidence type="ECO:0000313" key="2">
    <source>
        <dbReference type="EMBL" id="TQF01442.1"/>
    </source>
</evidence>
<comment type="caution">
    <text evidence="2">The sequence shown here is derived from an EMBL/GenBank/DDBJ whole genome shotgun (WGS) entry which is preliminary data.</text>
</comment>
<dbReference type="InterPro" id="IPR043129">
    <property type="entry name" value="ATPase_NBD"/>
</dbReference>
<organism evidence="2 3">
    <name type="scientific">Kitasatospora acidiphila</name>
    <dbReference type="NCBI Taxonomy" id="2567942"/>
    <lineage>
        <taxon>Bacteria</taxon>
        <taxon>Bacillati</taxon>
        <taxon>Actinomycetota</taxon>
        <taxon>Actinomycetes</taxon>
        <taxon>Kitasatosporales</taxon>
        <taxon>Streptomycetaceae</taxon>
        <taxon>Kitasatospora</taxon>
    </lineage>
</organism>
<sequence>MTGPSECDGGVPVIALDVGGTQIKGGVLADDGTLVQSERRPTRAERGPDAVLDTVLAFAADLTERYRPAAAGIAVPGLVDEASGTSVFAANLGWRQVPVRDWLAEELDLPVAFGHDVRAGGLAEARLGAGRDCGSFLFVPVGTGIAAAIMVDGRALTGGHGLAGELGHLAVTPDGEPCPCGGRGCLETVASAAAIARRYARRTGTPAVSAKEVSRRAADGDTEAAAVWQEAVEALADGLSAAITLLDPERVVIGGGLALAGAPYFDALRAALAERLTFQASPPVVPAALGHQAGCLGAALLAQQLRPDPGTRRFPIPRQLSWKAAG</sequence>
<dbReference type="Pfam" id="PF00480">
    <property type="entry name" value="ROK"/>
    <property type="match status" value="1"/>
</dbReference>
<evidence type="ECO:0000256" key="1">
    <source>
        <dbReference type="ARBA" id="ARBA00006479"/>
    </source>
</evidence>
<dbReference type="Gene3D" id="3.30.420.40">
    <property type="match status" value="2"/>
</dbReference>
<dbReference type="AlphaFoldDB" id="A0A540VXF8"/>
<proteinExistence type="inferred from homology"/>
<gene>
    <name evidence="2" type="ORF">E6W39_03285</name>
</gene>
<reference evidence="2 3" key="1">
    <citation type="submission" date="2019-06" db="EMBL/GenBank/DDBJ databases">
        <title>Description of Kitasatospora acidophila sp. nov. isolated from pine grove soil, and reclassification of Streptomyces novaecaesareae to Kitasatospora novaeceasareae comb. nov.</title>
        <authorList>
            <person name="Kim M.J."/>
        </authorList>
    </citation>
    <scope>NUCLEOTIDE SEQUENCE [LARGE SCALE GENOMIC DNA]</scope>
    <source>
        <strain evidence="2 3">MMS16-CNU292</strain>
    </source>
</reference>
<name>A0A540VXF8_9ACTN</name>
<dbReference type="RefSeq" id="WP_141632174.1">
    <property type="nucleotide sequence ID" value="NZ_VIGB01000003.1"/>
</dbReference>
<dbReference type="EMBL" id="VIGB01000003">
    <property type="protein sequence ID" value="TQF01442.1"/>
    <property type="molecule type" value="Genomic_DNA"/>
</dbReference>
<dbReference type="SUPFAM" id="SSF53067">
    <property type="entry name" value="Actin-like ATPase domain"/>
    <property type="match status" value="1"/>
</dbReference>
<accession>A0A540VXF8</accession>
<evidence type="ECO:0000313" key="3">
    <source>
        <dbReference type="Proteomes" id="UP000319103"/>
    </source>
</evidence>
<dbReference type="InterPro" id="IPR000600">
    <property type="entry name" value="ROK"/>
</dbReference>